<dbReference type="PANTHER" id="PTHR47245:SF2">
    <property type="entry name" value="PEPTIDYL-PROLYL CIS-TRANS ISOMERASE HP_0175-RELATED"/>
    <property type="match status" value="1"/>
</dbReference>
<accession>A0ABS5BVC5</accession>
<keyword evidence="1" id="KW-0697">Rotamase</keyword>
<dbReference type="InterPro" id="IPR050245">
    <property type="entry name" value="PrsA_foldase"/>
</dbReference>
<feature type="domain" description="PpiC" evidence="2">
    <location>
        <begin position="294"/>
        <end position="393"/>
    </location>
</feature>
<keyword evidence="4" id="KW-1185">Reference proteome</keyword>
<dbReference type="EMBL" id="JAGKQQ010000001">
    <property type="protein sequence ID" value="MBP3957619.1"/>
    <property type="molecule type" value="Genomic_DNA"/>
</dbReference>
<dbReference type="RefSeq" id="WP_210656847.1">
    <property type="nucleotide sequence ID" value="NZ_JAGKQQ010000001.1"/>
</dbReference>
<evidence type="ECO:0000313" key="4">
    <source>
        <dbReference type="Proteomes" id="UP000676565"/>
    </source>
</evidence>
<dbReference type="GO" id="GO:0016853">
    <property type="term" value="F:isomerase activity"/>
    <property type="evidence" value="ECO:0007669"/>
    <property type="project" value="UniProtKB-KW"/>
</dbReference>
<name>A0ABS5BVC5_9BACT</name>
<dbReference type="Pfam" id="PF13145">
    <property type="entry name" value="Rotamase_2"/>
    <property type="match status" value="1"/>
</dbReference>
<keyword evidence="1 3" id="KW-0413">Isomerase</keyword>
<dbReference type="InterPro" id="IPR000297">
    <property type="entry name" value="PPIase_PpiC"/>
</dbReference>
<evidence type="ECO:0000259" key="2">
    <source>
        <dbReference type="PROSITE" id="PS50198"/>
    </source>
</evidence>
<dbReference type="Gene3D" id="3.10.50.40">
    <property type="match status" value="1"/>
</dbReference>
<dbReference type="InterPro" id="IPR027304">
    <property type="entry name" value="Trigger_fact/SurA_dom_sf"/>
</dbReference>
<dbReference type="SUPFAM" id="SSF54534">
    <property type="entry name" value="FKBP-like"/>
    <property type="match status" value="1"/>
</dbReference>
<sequence>MDAANPLCRCLLLAAGLVAVIGCQSDKGSRIARGQFPQAADPIAPGAPIAPPAPAVPVPGSPVSSLPADPLGPIAPARPTDLAPVVPAVVGAVAGSPVPPGPNGPIEKASAVGGIRNIATATDLLRTSVPRIKVVAIVGANNVITDQEVIEAVYQQYRELAALEGAARTAKQKQMYAQVLRKTIERELVLDDMYAKLKKANKMNVIDEIKEFATQSTDRQMRMIRTESGAKSDEEFAAVLRAQGLTVQVLRRQFERQMMAEQYISSALREKTRRAGLGEIRDYYDRHPDQFQAADRVKWQHLFVAVKNYKTPQDAQQHATGLWQKASAGADFGELAVKFDEGLAKQQKGFGTGEKHNEIQPVDVESTVWSLKPGQVSGVIQTPTGYHIVKVAERDYAGVQPFDTAVQSKIREKLTKNIMDTEYKKLVEELWRKNSVYVFPE</sequence>
<organism evidence="3 4">
    <name type="scientific">Gemmata palustris</name>
    <dbReference type="NCBI Taxonomy" id="2822762"/>
    <lineage>
        <taxon>Bacteria</taxon>
        <taxon>Pseudomonadati</taxon>
        <taxon>Planctomycetota</taxon>
        <taxon>Planctomycetia</taxon>
        <taxon>Gemmatales</taxon>
        <taxon>Gemmataceae</taxon>
        <taxon>Gemmata</taxon>
    </lineage>
</organism>
<protein>
    <submittedName>
        <fullName evidence="3">Peptidyl-prolyl cis-trans isomerase</fullName>
    </submittedName>
</protein>
<dbReference type="SUPFAM" id="SSF109998">
    <property type="entry name" value="Triger factor/SurA peptide-binding domain-like"/>
    <property type="match status" value="1"/>
</dbReference>
<comment type="caution">
    <text evidence="3">The sequence shown here is derived from an EMBL/GenBank/DDBJ whole genome shotgun (WGS) entry which is preliminary data.</text>
</comment>
<proteinExistence type="predicted"/>
<reference evidence="3 4" key="1">
    <citation type="submission" date="2021-04" db="EMBL/GenBank/DDBJ databases">
        <authorList>
            <person name="Ivanova A."/>
        </authorList>
    </citation>
    <scope>NUCLEOTIDE SEQUENCE [LARGE SCALE GENOMIC DNA]</scope>
    <source>
        <strain evidence="3 4">G18</strain>
    </source>
</reference>
<evidence type="ECO:0000313" key="3">
    <source>
        <dbReference type="EMBL" id="MBP3957619.1"/>
    </source>
</evidence>
<dbReference type="Proteomes" id="UP000676565">
    <property type="component" value="Unassembled WGS sequence"/>
</dbReference>
<evidence type="ECO:0000256" key="1">
    <source>
        <dbReference type="PROSITE-ProRule" id="PRU00278"/>
    </source>
</evidence>
<dbReference type="Gene3D" id="1.10.4030.10">
    <property type="entry name" value="Porin chaperone SurA, peptide-binding domain"/>
    <property type="match status" value="1"/>
</dbReference>
<gene>
    <name evidence="3" type="ORF">J8F10_20410</name>
</gene>
<dbReference type="PANTHER" id="PTHR47245">
    <property type="entry name" value="PEPTIDYLPROLYL ISOMERASE"/>
    <property type="match status" value="1"/>
</dbReference>
<dbReference type="InterPro" id="IPR046357">
    <property type="entry name" value="PPIase_dom_sf"/>
</dbReference>
<dbReference type="PROSITE" id="PS50198">
    <property type="entry name" value="PPIC_PPIASE_2"/>
    <property type="match status" value="1"/>
</dbReference>